<dbReference type="AlphaFoldDB" id="A0AA38P0D9"/>
<dbReference type="EMBL" id="MU806604">
    <property type="protein sequence ID" value="KAJ3833964.1"/>
    <property type="molecule type" value="Genomic_DNA"/>
</dbReference>
<name>A0AA38P0D9_9AGAR</name>
<evidence type="ECO:0000259" key="3">
    <source>
        <dbReference type="Pfam" id="PF24883"/>
    </source>
</evidence>
<evidence type="ECO:0000256" key="2">
    <source>
        <dbReference type="SAM" id="MobiDB-lite"/>
    </source>
</evidence>
<dbReference type="PANTHER" id="PTHR10039">
    <property type="entry name" value="AMELOGENIN"/>
    <property type="match status" value="1"/>
</dbReference>
<dbReference type="Proteomes" id="UP001163846">
    <property type="component" value="Unassembled WGS sequence"/>
</dbReference>
<evidence type="ECO:0000313" key="5">
    <source>
        <dbReference type="Proteomes" id="UP001163846"/>
    </source>
</evidence>
<dbReference type="Gene3D" id="3.40.50.300">
    <property type="entry name" value="P-loop containing nucleotide triphosphate hydrolases"/>
    <property type="match status" value="1"/>
</dbReference>
<reference evidence="4" key="1">
    <citation type="submission" date="2022-08" db="EMBL/GenBank/DDBJ databases">
        <authorList>
            <consortium name="DOE Joint Genome Institute"/>
            <person name="Min B."/>
            <person name="Riley R."/>
            <person name="Sierra-Patev S."/>
            <person name="Naranjo-Ortiz M."/>
            <person name="Looney B."/>
            <person name="Konkel Z."/>
            <person name="Slot J.C."/>
            <person name="Sakamoto Y."/>
            <person name="Steenwyk J.L."/>
            <person name="Rokas A."/>
            <person name="Carro J."/>
            <person name="Camarero S."/>
            <person name="Ferreira P."/>
            <person name="Molpeceres G."/>
            <person name="Ruiz-Duenas F.J."/>
            <person name="Serrano A."/>
            <person name="Henrissat B."/>
            <person name="Drula E."/>
            <person name="Hughes K.W."/>
            <person name="Mata J.L."/>
            <person name="Ishikawa N.K."/>
            <person name="Vargas-Isla R."/>
            <person name="Ushijima S."/>
            <person name="Smith C.A."/>
            <person name="Ahrendt S."/>
            <person name="Andreopoulos W."/>
            <person name="He G."/>
            <person name="Labutti K."/>
            <person name="Lipzen A."/>
            <person name="Ng V."/>
            <person name="Sandor L."/>
            <person name="Barry K."/>
            <person name="Martinez A.T."/>
            <person name="Xiao Y."/>
            <person name="Gibbons J.G."/>
            <person name="Terashima K."/>
            <person name="Hibbett D.S."/>
            <person name="Grigoriev I.V."/>
        </authorList>
    </citation>
    <scope>NUCLEOTIDE SEQUENCE</scope>
    <source>
        <strain evidence="4">TFB9207</strain>
    </source>
</reference>
<keyword evidence="1" id="KW-0677">Repeat</keyword>
<protein>
    <recommendedName>
        <fullName evidence="3">Nephrocystin 3-like N-terminal domain-containing protein</fullName>
    </recommendedName>
</protein>
<dbReference type="InterPro" id="IPR027417">
    <property type="entry name" value="P-loop_NTPase"/>
</dbReference>
<keyword evidence="5" id="KW-1185">Reference proteome</keyword>
<proteinExistence type="predicted"/>
<evidence type="ECO:0000313" key="4">
    <source>
        <dbReference type="EMBL" id="KAJ3833964.1"/>
    </source>
</evidence>
<gene>
    <name evidence="4" type="ORF">F5878DRAFT_380713</name>
</gene>
<dbReference type="SUPFAM" id="SSF52540">
    <property type="entry name" value="P-loop containing nucleoside triphosphate hydrolases"/>
    <property type="match status" value="1"/>
</dbReference>
<organism evidence="4 5">
    <name type="scientific">Lentinula raphanica</name>
    <dbReference type="NCBI Taxonomy" id="153919"/>
    <lineage>
        <taxon>Eukaryota</taxon>
        <taxon>Fungi</taxon>
        <taxon>Dikarya</taxon>
        <taxon>Basidiomycota</taxon>
        <taxon>Agaricomycotina</taxon>
        <taxon>Agaricomycetes</taxon>
        <taxon>Agaricomycetidae</taxon>
        <taxon>Agaricales</taxon>
        <taxon>Marasmiineae</taxon>
        <taxon>Omphalotaceae</taxon>
        <taxon>Lentinula</taxon>
    </lineage>
</organism>
<dbReference type="PANTHER" id="PTHR10039:SF14">
    <property type="entry name" value="NACHT DOMAIN-CONTAINING PROTEIN"/>
    <property type="match status" value="1"/>
</dbReference>
<feature type="region of interest" description="Disordered" evidence="2">
    <location>
        <begin position="351"/>
        <end position="372"/>
    </location>
</feature>
<dbReference type="Pfam" id="PF24883">
    <property type="entry name" value="NPHP3_N"/>
    <property type="match status" value="1"/>
</dbReference>
<sequence length="604" mass="68592">MSVLVNSSENSDRHSNFNTMFSKANHFTVNNSMFNSAGRDFNYNISTTDDGFRGLHLLYNSMAISAVHNSETSYPPAKCHEGTREAILRRLTDWITDTGRDTQLCWLYGSAGVGKSSVAQTIAERFEQEGKLAASFFFWRSDVTRNNVRRLIPTLAFQLAVSIPALRPAITSAVETNFMVLDSSLETQIQELIIRPFQNLDECEADIPLLVILDGLDECTDSRDQERVLLTIADVLQSKSIPLLFLVTSRPEPRIKKAFDKLASSYSCNRHALEDSDEDIHKYLSDRFAEINTRRVLSTNSDAEQPWPTPRQLDELVYKASGQFIFASTVVKFVDDNFSLPSERLRIVLGSADSEEQEDSLDPLIGSHEPEDTEQPFRELDRLYREILSVNPNTQLLLRILGAIVIFPEYEVPETNTIEHLLALKPGGVSAALSGMHSLLKYDPEVKIEFTHKSLTDFLLDPKRSGRFFVDRPIHHNFMARRCLKFMLDGQSQTRSKVSPTKDQEFSDEWSSAMYDDSPMAYHRYWGYHCVSAVASLDLIRDLRALDLVAYATTLCMLAATLELKRRSPWLFIALLGFFVGKVRRVQRWLEVSELHHGSKISLP</sequence>
<comment type="caution">
    <text evidence="4">The sequence shown here is derived from an EMBL/GenBank/DDBJ whole genome shotgun (WGS) entry which is preliminary data.</text>
</comment>
<dbReference type="InterPro" id="IPR056884">
    <property type="entry name" value="NPHP3-like_N"/>
</dbReference>
<accession>A0AA38P0D9</accession>
<evidence type="ECO:0000256" key="1">
    <source>
        <dbReference type="ARBA" id="ARBA00022737"/>
    </source>
</evidence>
<feature type="domain" description="Nephrocystin 3-like N-terminal" evidence="3">
    <location>
        <begin position="83"/>
        <end position="250"/>
    </location>
</feature>